<proteinExistence type="inferred from homology"/>
<reference evidence="4" key="2">
    <citation type="journal article" date="2017" name="J. Med. Entomol.">
        <title>Transcriptome Analysis of the Triatoma infestans (Hemiptera: Reduviidae) Integument.</title>
        <authorList>
            <person name="Calderon-Fernandez G.M."/>
            <person name="Moriconi D.E."/>
            <person name="Dulbecco A.B."/>
            <person name="Juarez M.P."/>
        </authorList>
    </citation>
    <scope>NUCLEOTIDE SEQUENCE</scope>
    <source>
        <strain evidence="4">Int1</strain>
        <tissue evidence="4">Integument</tissue>
    </source>
</reference>
<dbReference type="Gene3D" id="2.60.40.790">
    <property type="match status" value="1"/>
</dbReference>
<reference evidence="4" key="1">
    <citation type="submission" date="2016-04" db="EMBL/GenBank/DDBJ databases">
        <authorList>
            <person name="Calderon-Fernandez G.M.Sr."/>
        </authorList>
    </citation>
    <scope>NUCLEOTIDE SEQUENCE</scope>
    <source>
        <strain evidence="4">Int1</strain>
        <tissue evidence="4">Integument</tissue>
    </source>
</reference>
<evidence type="ECO:0000256" key="1">
    <source>
        <dbReference type="PROSITE-ProRule" id="PRU00285"/>
    </source>
</evidence>
<comment type="similarity">
    <text evidence="1 2">Belongs to the small heat shock protein (HSP20) family.</text>
</comment>
<dbReference type="EMBL" id="GEMB01004261">
    <property type="protein sequence ID" value="JAR99008.1"/>
    <property type="molecule type" value="Transcribed_RNA"/>
</dbReference>
<accession>A0A161MMJ4</accession>
<name>A0A161MMJ4_TRIIF</name>
<dbReference type="AlphaFoldDB" id="A0A161MMJ4"/>
<dbReference type="PROSITE" id="PS01031">
    <property type="entry name" value="SHSP"/>
    <property type="match status" value="1"/>
</dbReference>
<dbReference type="SUPFAM" id="SSF49764">
    <property type="entry name" value="HSP20-like chaperones"/>
    <property type="match status" value="1"/>
</dbReference>
<evidence type="ECO:0000313" key="4">
    <source>
        <dbReference type="EMBL" id="JAR99008.1"/>
    </source>
</evidence>
<sequence>KKANSTKMFSKFLVNSFATSKILRPQISQSATKCTALANIPIKELSSQNNVQSGWNAWKSHLALFTMLSNHLMSYLIQKPVTEVPLLKNNNQLPTTTFKANFNSVMFSDKSGMVVTVNIEGFNASDVNVRVEEGYLVVEAQVEKKQADGGVYYKQMIRQFEIPPFYNISGITVKAKGNKLTITIPPSKPIITRIE</sequence>
<dbReference type="CDD" id="cd00298">
    <property type="entry name" value="ACD_sHsps_p23-like"/>
    <property type="match status" value="1"/>
</dbReference>
<dbReference type="InterPro" id="IPR008978">
    <property type="entry name" value="HSP20-like_chaperone"/>
</dbReference>
<evidence type="ECO:0000256" key="2">
    <source>
        <dbReference type="RuleBase" id="RU003616"/>
    </source>
</evidence>
<evidence type="ECO:0000259" key="3">
    <source>
        <dbReference type="PROSITE" id="PS01031"/>
    </source>
</evidence>
<organism evidence="4">
    <name type="scientific">Triatoma infestans</name>
    <name type="common">Assassin bug</name>
    <dbReference type="NCBI Taxonomy" id="30076"/>
    <lineage>
        <taxon>Eukaryota</taxon>
        <taxon>Metazoa</taxon>
        <taxon>Ecdysozoa</taxon>
        <taxon>Arthropoda</taxon>
        <taxon>Hexapoda</taxon>
        <taxon>Insecta</taxon>
        <taxon>Pterygota</taxon>
        <taxon>Neoptera</taxon>
        <taxon>Paraneoptera</taxon>
        <taxon>Hemiptera</taxon>
        <taxon>Heteroptera</taxon>
        <taxon>Panheteroptera</taxon>
        <taxon>Cimicomorpha</taxon>
        <taxon>Reduviidae</taxon>
        <taxon>Triatominae</taxon>
        <taxon>Triatoma</taxon>
    </lineage>
</organism>
<dbReference type="InterPro" id="IPR002068">
    <property type="entry name" value="A-crystallin/Hsp20_dom"/>
</dbReference>
<feature type="domain" description="SHSP" evidence="3">
    <location>
        <begin position="95"/>
        <end position="195"/>
    </location>
</feature>
<dbReference type="Pfam" id="PF00011">
    <property type="entry name" value="HSP20"/>
    <property type="match status" value="1"/>
</dbReference>
<feature type="non-terminal residue" evidence="4">
    <location>
        <position position="1"/>
    </location>
</feature>
<protein>
    <recommendedName>
        <fullName evidence="3">SHSP domain-containing protein</fullName>
    </recommendedName>
</protein>